<proteinExistence type="predicted"/>
<gene>
    <name evidence="1" type="primary">lptC</name>
    <name evidence="1" type="ORF">JX360_15050</name>
</gene>
<dbReference type="PANTHER" id="PTHR37481">
    <property type="entry name" value="LIPOPOLYSACCHARIDE EXPORT SYSTEM PROTEIN LPTC"/>
    <property type="match status" value="1"/>
</dbReference>
<accession>A0ABT0CEJ5</accession>
<comment type="caution">
    <text evidence="1">The sequence shown here is derived from an EMBL/GenBank/DDBJ whole genome shotgun (WGS) entry which is preliminary data.</text>
</comment>
<dbReference type="Pfam" id="PF06835">
    <property type="entry name" value="LptC"/>
    <property type="match status" value="1"/>
</dbReference>
<dbReference type="PROSITE" id="PS51257">
    <property type="entry name" value="PROKAR_LIPOPROTEIN"/>
    <property type="match status" value="1"/>
</dbReference>
<dbReference type="Proteomes" id="UP000830835">
    <property type="component" value="Unassembled WGS sequence"/>
</dbReference>
<name>A0ABT0CEJ5_THEVL</name>
<dbReference type="InterPro" id="IPR010664">
    <property type="entry name" value="LipoPS_assembly_LptC-rel"/>
</dbReference>
<protein>
    <submittedName>
        <fullName evidence="1">LPS export ABC transporter periplasmic protein LptC</fullName>
    </submittedName>
</protein>
<sequence length="338" mass="37401">MQPTPFRIVSSLGVAALVGVLVGCSGPESPPARDPSSPEPVSTPQLIYEDITLTEAKPDGGILWRLEARLAEYEPAESADDGADRDSGGEDVVRLGSAHLQSIQGEFFDEDNRAIRTRAERGSVYPSDRRLELTGQVQVESERDNLRLQAEQVEWLPEERLLQAKGQVHIELLDQQGSLRGDRLVIDFGRDQMQLENLDPSQPVQVEYQDPKLVLAATRIIWQMATGEVQALGAVEIDAPEQTLRLRGGQLLTQVPFTEQTELRLLENVIGYAEQTGQEVAAQEIRWRIGSTQLQATGNVRYRQPGQTLTVSGNEALLDWQTNTAQVRGNSQTQFTVP</sequence>
<keyword evidence="2" id="KW-1185">Reference proteome</keyword>
<dbReference type="InterPro" id="IPR052363">
    <property type="entry name" value="LPS_export_LptC"/>
</dbReference>
<dbReference type="EMBL" id="JAFIRA010000051">
    <property type="protein sequence ID" value="MCJ2544204.1"/>
    <property type="molecule type" value="Genomic_DNA"/>
</dbReference>
<dbReference type="PANTHER" id="PTHR37481:SF1">
    <property type="entry name" value="LIPOPOLYSACCHARIDE EXPORT SYSTEM PROTEIN LPTC"/>
    <property type="match status" value="1"/>
</dbReference>
<organism evidence="1 2">
    <name type="scientific">Thermostichus vulcanus str. 'Rupite'</name>
    <dbReference type="NCBI Taxonomy" id="2813851"/>
    <lineage>
        <taxon>Bacteria</taxon>
        <taxon>Bacillati</taxon>
        <taxon>Cyanobacteriota</taxon>
        <taxon>Cyanophyceae</taxon>
        <taxon>Thermostichales</taxon>
        <taxon>Thermostichaceae</taxon>
        <taxon>Thermostichus</taxon>
    </lineage>
</organism>
<evidence type="ECO:0000313" key="2">
    <source>
        <dbReference type="Proteomes" id="UP000830835"/>
    </source>
</evidence>
<evidence type="ECO:0000313" key="1">
    <source>
        <dbReference type="EMBL" id="MCJ2544204.1"/>
    </source>
</evidence>
<dbReference type="Gene3D" id="2.60.450.10">
    <property type="entry name" value="Lipopolysaccharide (LPS) transport protein A like domain"/>
    <property type="match status" value="1"/>
</dbReference>
<dbReference type="RefSeq" id="WP_244352531.1">
    <property type="nucleotide sequence ID" value="NZ_JAFIRA010000051.1"/>
</dbReference>
<reference evidence="1" key="1">
    <citation type="submission" date="2021-02" db="EMBL/GenBank/DDBJ databases">
        <title>The CRISPR/cas machinery reduction and long-range gene transfer in the hot spring cyanobacterium Synechococcus.</title>
        <authorList>
            <person name="Dvorak P."/>
            <person name="Jahodarova E."/>
            <person name="Hasler P."/>
            <person name="Poulickova A."/>
        </authorList>
    </citation>
    <scope>NUCLEOTIDE SEQUENCE</scope>
    <source>
        <strain evidence="1">Rupite</strain>
    </source>
</reference>